<evidence type="ECO:0000256" key="5">
    <source>
        <dbReference type="RuleBase" id="RU367081"/>
    </source>
</evidence>
<keyword evidence="3 5" id="KW-1133">Transmembrane helix</keyword>
<comment type="similarity">
    <text evidence="5">Belongs to the steroid 5-alpha reductase family. Polyprenal reductase subfamily.</text>
</comment>
<dbReference type="GO" id="GO:0003865">
    <property type="term" value="F:3-oxo-5-alpha-steroid 4-dehydrogenase activity"/>
    <property type="evidence" value="ECO:0007669"/>
    <property type="project" value="TreeGrafter"/>
</dbReference>
<comment type="caution">
    <text evidence="8">The sequence shown here is derived from an EMBL/GenBank/DDBJ whole genome shotgun (WGS) entry which is preliminary data.</text>
</comment>
<keyword evidence="5" id="KW-0521">NADP</keyword>
<feature type="domain" description="3-oxo-5-alpha-steroid 4-dehydrogenase C-terminal" evidence="7">
    <location>
        <begin position="172"/>
        <end position="297"/>
    </location>
</feature>
<keyword evidence="6" id="KW-0732">Signal</keyword>
<dbReference type="Proteomes" id="UP000887226">
    <property type="component" value="Unassembled WGS sequence"/>
</dbReference>
<accession>A0A9P8CIE6</accession>
<protein>
    <recommendedName>
        <fullName evidence="5">Polyprenal reductase</fullName>
        <ecNumber evidence="5">1.3.1.94</ecNumber>
    </recommendedName>
</protein>
<dbReference type="AlphaFoldDB" id="A0A9P8CIE6"/>
<keyword evidence="2 5" id="KW-0812">Transmembrane</keyword>
<evidence type="ECO:0000256" key="4">
    <source>
        <dbReference type="ARBA" id="ARBA00023136"/>
    </source>
</evidence>
<dbReference type="GO" id="GO:0006488">
    <property type="term" value="P:dolichol-linked oligosaccharide biosynthetic process"/>
    <property type="evidence" value="ECO:0007669"/>
    <property type="project" value="UniProtKB-UniRule"/>
</dbReference>
<proteinExistence type="inferred from homology"/>
<dbReference type="InterPro" id="IPR001104">
    <property type="entry name" value="3-oxo-5_a-steroid_4-DH_C"/>
</dbReference>
<dbReference type="OrthoDB" id="541710at2759"/>
<feature type="transmembrane region" description="Helical" evidence="5">
    <location>
        <begin position="146"/>
        <end position="165"/>
    </location>
</feature>
<feature type="signal peptide" evidence="6">
    <location>
        <begin position="1"/>
        <end position="16"/>
    </location>
</feature>
<evidence type="ECO:0000313" key="8">
    <source>
        <dbReference type="EMBL" id="KAG9246391.1"/>
    </source>
</evidence>
<keyword evidence="5" id="KW-0560">Oxidoreductase</keyword>
<dbReference type="GO" id="GO:0102389">
    <property type="term" value="F:polyprenol reductase activity"/>
    <property type="evidence" value="ECO:0007669"/>
    <property type="project" value="UniProtKB-UniRule"/>
</dbReference>
<reference evidence="8" key="1">
    <citation type="journal article" date="2021" name="IMA Fungus">
        <title>Genomic characterization of three marine fungi, including Emericellopsis atlantica sp. nov. with signatures of a generalist lifestyle and marine biomass degradation.</title>
        <authorList>
            <person name="Hagestad O.C."/>
            <person name="Hou L."/>
            <person name="Andersen J.H."/>
            <person name="Hansen E.H."/>
            <person name="Altermark B."/>
            <person name="Li C."/>
            <person name="Kuhnert E."/>
            <person name="Cox R.J."/>
            <person name="Crous P.W."/>
            <person name="Spatafora J.W."/>
            <person name="Lail K."/>
            <person name="Amirebrahimi M."/>
            <person name="Lipzen A."/>
            <person name="Pangilinan J."/>
            <person name="Andreopoulos W."/>
            <person name="Hayes R.D."/>
            <person name="Ng V."/>
            <person name="Grigoriev I.V."/>
            <person name="Jackson S.A."/>
            <person name="Sutton T.D.S."/>
            <person name="Dobson A.D.W."/>
            <person name="Rama T."/>
        </authorList>
    </citation>
    <scope>NUCLEOTIDE SEQUENCE</scope>
    <source>
        <strain evidence="8">TRa3180A</strain>
    </source>
</reference>
<feature type="transmembrane region" description="Helical" evidence="5">
    <location>
        <begin position="221"/>
        <end position="244"/>
    </location>
</feature>
<feature type="transmembrane region" description="Helical" evidence="5">
    <location>
        <begin position="72"/>
        <end position="90"/>
    </location>
</feature>
<dbReference type="PROSITE" id="PS50244">
    <property type="entry name" value="S5A_REDUCTASE"/>
    <property type="match status" value="1"/>
</dbReference>
<evidence type="ECO:0000256" key="2">
    <source>
        <dbReference type="ARBA" id="ARBA00022692"/>
    </source>
</evidence>
<evidence type="ECO:0000256" key="3">
    <source>
        <dbReference type="ARBA" id="ARBA00022989"/>
    </source>
</evidence>
<feature type="transmembrane region" description="Helical" evidence="5">
    <location>
        <begin position="185"/>
        <end position="209"/>
    </location>
</feature>
<name>A0A9P8CIE6_9HELO</name>
<organism evidence="8 9">
    <name type="scientific">Calycina marina</name>
    <dbReference type="NCBI Taxonomy" id="1763456"/>
    <lineage>
        <taxon>Eukaryota</taxon>
        <taxon>Fungi</taxon>
        <taxon>Dikarya</taxon>
        <taxon>Ascomycota</taxon>
        <taxon>Pezizomycotina</taxon>
        <taxon>Leotiomycetes</taxon>
        <taxon>Helotiales</taxon>
        <taxon>Pezizellaceae</taxon>
        <taxon>Calycina</taxon>
    </lineage>
</organism>
<sequence length="297" mass="32875">MGPATLCIAFFTLGAAVDIGGTLSPTFRTKIMNYGSRNETSSPAAAQERPTSMFGKLFDTVASMQVPHSWFIHYYIVSGISSLFWGYQIFTGGKVFQFLVSYTDQSTSGMTFNQVVLAWTFMTTQGTRRLYECVTLTKPSQSRMWIGLWAIGMLYYVFMGISVWIEGTAALNHQGHSLEISWPSMRSSIATVIFAVASLSQHGCHVYLASLKKYTLPDRGLFGLVVCPHYTCECLVYIAIAVVAAPKDRVLNTTVLSGLGFVVTNLAVTADSTLEWYAEKFGADKVRGRKRMVPFLF</sequence>
<evidence type="ECO:0000259" key="7">
    <source>
        <dbReference type="Pfam" id="PF02544"/>
    </source>
</evidence>
<dbReference type="EMBL" id="MU253806">
    <property type="protein sequence ID" value="KAG9246391.1"/>
    <property type="molecule type" value="Genomic_DNA"/>
</dbReference>
<keyword evidence="9" id="KW-1185">Reference proteome</keyword>
<evidence type="ECO:0000313" key="9">
    <source>
        <dbReference type="Proteomes" id="UP000887226"/>
    </source>
</evidence>
<keyword evidence="4 5" id="KW-0472">Membrane</keyword>
<keyword evidence="5" id="KW-0256">Endoplasmic reticulum</keyword>
<dbReference type="GO" id="GO:0005789">
    <property type="term" value="C:endoplasmic reticulum membrane"/>
    <property type="evidence" value="ECO:0007669"/>
    <property type="project" value="UniProtKB-SubCell"/>
</dbReference>
<comment type="catalytic activity">
    <reaction evidence="5">
        <text>a di-trans,poly-cis-dolichal + NADP(+) = a di-trans,poly-cis-polyprenal + NADPH + H(+)</text>
        <dbReference type="Rhea" id="RHEA:80727"/>
        <dbReference type="Rhea" id="RHEA-COMP:19536"/>
        <dbReference type="Rhea" id="RHEA-COMP:19537"/>
        <dbReference type="ChEBI" id="CHEBI:15378"/>
        <dbReference type="ChEBI" id="CHEBI:57783"/>
        <dbReference type="ChEBI" id="CHEBI:58349"/>
        <dbReference type="ChEBI" id="CHEBI:231623"/>
        <dbReference type="ChEBI" id="CHEBI:231637"/>
        <dbReference type="EC" id="1.3.1.94"/>
    </reaction>
    <physiologicalReaction direction="right-to-left" evidence="5">
        <dbReference type="Rhea" id="RHEA:80729"/>
    </physiologicalReaction>
</comment>
<comment type="pathway">
    <text evidence="5">Protein modification; protein glycosylation.</text>
</comment>
<gene>
    <name evidence="8" type="ORF">BJ878DRAFT_533259</name>
</gene>
<dbReference type="Pfam" id="PF02544">
    <property type="entry name" value="Steroid_dh"/>
    <property type="match status" value="1"/>
</dbReference>
<evidence type="ECO:0000256" key="1">
    <source>
        <dbReference type="ARBA" id="ARBA00004127"/>
    </source>
</evidence>
<dbReference type="PANTHER" id="PTHR14624:SF0">
    <property type="entry name" value="POLYPRENOL REDUCTASE"/>
    <property type="match status" value="1"/>
</dbReference>
<dbReference type="InterPro" id="IPR039698">
    <property type="entry name" value="Dfg10/SRD5A3"/>
</dbReference>
<comment type="function">
    <text evidence="5">Plays a key role in early steps of protein N-linked glycosylation by being involved in the conversion of polyprenol into dolichol. Acts as a polyprenal reductase that mediates the reduction of polyprenal into dolichal in a NADP-dependent mechanism. Dolichols are required for the synthesis of dolichol-linked monosaccharides and the oligosaccharide precursor used for N-glycosylation.</text>
</comment>
<evidence type="ECO:0000256" key="6">
    <source>
        <dbReference type="SAM" id="SignalP"/>
    </source>
</evidence>
<dbReference type="PANTHER" id="PTHR14624">
    <property type="entry name" value="DFG10 PROTEIN"/>
    <property type="match status" value="1"/>
</dbReference>
<dbReference type="GO" id="GO:0016095">
    <property type="term" value="P:polyprenol catabolic process"/>
    <property type="evidence" value="ECO:0007669"/>
    <property type="project" value="UniProtKB-UniRule"/>
</dbReference>
<dbReference type="GO" id="GO:0160198">
    <property type="term" value="F:polyprenal reductase activity"/>
    <property type="evidence" value="ECO:0007669"/>
    <property type="project" value="UniProtKB-EC"/>
</dbReference>
<feature type="chain" id="PRO_5040137795" description="Polyprenal reductase" evidence="6">
    <location>
        <begin position="17"/>
        <end position="297"/>
    </location>
</feature>
<comment type="subcellular location">
    <subcellularLocation>
        <location evidence="1">Endomembrane system</location>
        <topology evidence="1">Multi-pass membrane protein</topology>
    </subcellularLocation>
    <subcellularLocation>
        <location evidence="5">Endoplasmic reticulum membrane</location>
    </subcellularLocation>
</comment>
<dbReference type="EC" id="1.3.1.94" evidence="5"/>